<keyword evidence="2 6" id="KW-0812">Transmembrane</keyword>
<feature type="transmembrane region" description="Helical" evidence="6">
    <location>
        <begin position="68"/>
        <end position="87"/>
    </location>
</feature>
<keyword evidence="8" id="KW-1185">Reference proteome</keyword>
<gene>
    <name evidence="7" type="ORF">AB1Y20_012591</name>
</gene>
<dbReference type="GO" id="GO:0016020">
    <property type="term" value="C:membrane"/>
    <property type="evidence" value="ECO:0007669"/>
    <property type="project" value="UniProtKB-SubCell"/>
</dbReference>
<evidence type="ECO:0008006" key="9">
    <source>
        <dbReference type="Google" id="ProtNLM"/>
    </source>
</evidence>
<proteinExistence type="predicted"/>
<dbReference type="EMBL" id="JBGBPQ010000024">
    <property type="protein sequence ID" value="KAL1499909.1"/>
    <property type="molecule type" value="Genomic_DNA"/>
</dbReference>
<name>A0AB34IIA9_PRYPA</name>
<feature type="transmembrane region" description="Helical" evidence="6">
    <location>
        <begin position="195"/>
        <end position="217"/>
    </location>
</feature>
<evidence type="ECO:0000256" key="6">
    <source>
        <dbReference type="SAM" id="Phobius"/>
    </source>
</evidence>
<evidence type="ECO:0000313" key="8">
    <source>
        <dbReference type="Proteomes" id="UP001515480"/>
    </source>
</evidence>
<dbReference type="AlphaFoldDB" id="A0AB34IIA9"/>
<feature type="compositionally biased region" description="Low complexity" evidence="5">
    <location>
        <begin position="476"/>
        <end position="489"/>
    </location>
</feature>
<feature type="transmembrane region" description="Helical" evidence="6">
    <location>
        <begin position="15"/>
        <end position="36"/>
    </location>
</feature>
<feature type="transmembrane region" description="Helical" evidence="6">
    <location>
        <begin position="302"/>
        <end position="320"/>
    </location>
</feature>
<dbReference type="PANTHER" id="PTHR12570:SF9">
    <property type="entry name" value="MAGNESIUM TRANSPORTER NIPA8-RELATED"/>
    <property type="match status" value="1"/>
</dbReference>
<evidence type="ECO:0000256" key="5">
    <source>
        <dbReference type="SAM" id="MobiDB-lite"/>
    </source>
</evidence>
<evidence type="ECO:0000256" key="1">
    <source>
        <dbReference type="ARBA" id="ARBA00004141"/>
    </source>
</evidence>
<keyword evidence="4 6" id="KW-0472">Membrane</keyword>
<dbReference type="SUPFAM" id="SSF103481">
    <property type="entry name" value="Multidrug resistance efflux transporter EmrE"/>
    <property type="match status" value="1"/>
</dbReference>
<dbReference type="PANTHER" id="PTHR12570">
    <property type="match status" value="1"/>
</dbReference>
<sequence>MSCSDEGSGEEGNNAVQAVFGICLGIAGSFGINIGNNMQAVGLRLKGVGDEEETVRRTAAQTRKQGEFVFLIGTVIFVSASVINFVAFAFAPASILAPLESLQFVSNLLFGKFVNKVEVTRRMLIGCGSVIFGTSLAVALGPSAVFKFSIPILVDFWTAAPWNIYLTVVICTAVAAQGTNMLYTRWIAEGKHPPYAHKVLPVTFAITSALIGTQSVVQAKSLSEVVEQLGCGVPIFSFYYTYIAVTLFLTQVAVWLYRLTAALALYDPLFIIPLLQSNYILFATISGGIYFQEFNTMKGYQWAGFATGCCIMFVGLYFLAPVTEENVIVEVTMPSPPIPRDEGKESEANDDGRARQISFPVVEIHRRISRKDLLEAAEEQHGTLTRRPSLSAVDGLAVVTGMPFRERARTYSDGKPNVRYASGTWGVNGGIAVRQSSQQEPKKVSRLEGNETKPERASSRKSRLSRMDRGQTARHSPSVSASSLTSTHL</sequence>
<evidence type="ECO:0000256" key="4">
    <source>
        <dbReference type="ARBA" id="ARBA00023136"/>
    </source>
</evidence>
<feature type="transmembrane region" description="Helical" evidence="6">
    <location>
        <begin position="162"/>
        <end position="183"/>
    </location>
</feature>
<evidence type="ECO:0000256" key="3">
    <source>
        <dbReference type="ARBA" id="ARBA00022989"/>
    </source>
</evidence>
<keyword evidence="3 6" id="KW-1133">Transmembrane helix</keyword>
<evidence type="ECO:0000313" key="7">
    <source>
        <dbReference type="EMBL" id="KAL1499909.1"/>
    </source>
</evidence>
<reference evidence="7 8" key="1">
    <citation type="journal article" date="2024" name="Science">
        <title>Giant polyketide synthase enzymes in the biosynthesis of giant marine polyether toxins.</title>
        <authorList>
            <person name="Fallon T.R."/>
            <person name="Shende V.V."/>
            <person name="Wierzbicki I.H."/>
            <person name="Pendleton A.L."/>
            <person name="Watervoot N.F."/>
            <person name="Auber R.P."/>
            <person name="Gonzalez D.J."/>
            <person name="Wisecaver J.H."/>
            <person name="Moore B.S."/>
        </authorList>
    </citation>
    <scope>NUCLEOTIDE SEQUENCE [LARGE SCALE GENOMIC DNA]</scope>
    <source>
        <strain evidence="7 8">12B1</strain>
    </source>
</reference>
<feature type="transmembrane region" description="Helical" evidence="6">
    <location>
        <begin position="93"/>
        <end position="111"/>
    </location>
</feature>
<feature type="transmembrane region" description="Helical" evidence="6">
    <location>
        <begin position="269"/>
        <end position="290"/>
    </location>
</feature>
<evidence type="ECO:0000256" key="2">
    <source>
        <dbReference type="ARBA" id="ARBA00022692"/>
    </source>
</evidence>
<feature type="region of interest" description="Disordered" evidence="5">
    <location>
        <begin position="433"/>
        <end position="489"/>
    </location>
</feature>
<accession>A0AB34IIA9</accession>
<dbReference type="GO" id="GO:0015095">
    <property type="term" value="F:magnesium ion transmembrane transporter activity"/>
    <property type="evidence" value="ECO:0007669"/>
    <property type="project" value="InterPro"/>
</dbReference>
<comment type="subcellular location">
    <subcellularLocation>
        <location evidence="1">Membrane</location>
        <topology evidence="1">Multi-pass membrane protein</topology>
    </subcellularLocation>
</comment>
<comment type="caution">
    <text evidence="7">The sequence shown here is derived from an EMBL/GenBank/DDBJ whole genome shotgun (WGS) entry which is preliminary data.</text>
</comment>
<dbReference type="InterPro" id="IPR037185">
    <property type="entry name" value="EmrE-like"/>
</dbReference>
<dbReference type="Proteomes" id="UP001515480">
    <property type="component" value="Unassembled WGS sequence"/>
</dbReference>
<dbReference type="InterPro" id="IPR008521">
    <property type="entry name" value="Mg_trans_NIPA"/>
</dbReference>
<feature type="compositionally biased region" description="Basic and acidic residues" evidence="5">
    <location>
        <begin position="440"/>
        <end position="458"/>
    </location>
</feature>
<organism evidence="7 8">
    <name type="scientific">Prymnesium parvum</name>
    <name type="common">Toxic golden alga</name>
    <dbReference type="NCBI Taxonomy" id="97485"/>
    <lineage>
        <taxon>Eukaryota</taxon>
        <taxon>Haptista</taxon>
        <taxon>Haptophyta</taxon>
        <taxon>Prymnesiophyceae</taxon>
        <taxon>Prymnesiales</taxon>
        <taxon>Prymnesiaceae</taxon>
        <taxon>Prymnesium</taxon>
    </lineage>
</organism>
<dbReference type="Pfam" id="PF05653">
    <property type="entry name" value="Mg_trans_NIPA"/>
    <property type="match status" value="1"/>
</dbReference>
<feature type="transmembrane region" description="Helical" evidence="6">
    <location>
        <begin position="237"/>
        <end position="257"/>
    </location>
</feature>
<feature type="transmembrane region" description="Helical" evidence="6">
    <location>
        <begin position="123"/>
        <end position="142"/>
    </location>
</feature>
<protein>
    <recommendedName>
        <fullName evidence="9">Magnesium transporter</fullName>
    </recommendedName>
</protein>